<dbReference type="PANTHER" id="PTHR12677">
    <property type="entry name" value="GOLGI APPARATUS MEMBRANE PROTEIN TVP38-RELATED"/>
    <property type="match status" value="1"/>
</dbReference>
<dbReference type="OrthoDB" id="5242213at2"/>
<feature type="domain" description="VTT" evidence="8">
    <location>
        <begin position="64"/>
        <end position="181"/>
    </location>
</feature>
<dbReference type="GO" id="GO:0005886">
    <property type="term" value="C:plasma membrane"/>
    <property type="evidence" value="ECO:0007669"/>
    <property type="project" value="UniProtKB-SubCell"/>
</dbReference>
<dbReference type="AlphaFoldDB" id="A0A2P8HZW3"/>
<comment type="subcellular location">
    <subcellularLocation>
        <location evidence="1 7">Cell membrane</location>
        <topology evidence="1 7">Multi-pass membrane protein</topology>
    </subcellularLocation>
</comment>
<accession>A0A2P8HZW3</accession>
<evidence type="ECO:0000259" key="8">
    <source>
        <dbReference type="Pfam" id="PF09335"/>
    </source>
</evidence>
<keyword evidence="5 7" id="KW-1133">Transmembrane helix</keyword>
<evidence type="ECO:0000313" key="10">
    <source>
        <dbReference type="Proteomes" id="UP000241118"/>
    </source>
</evidence>
<evidence type="ECO:0000256" key="5">
    <source>
        <dbReference type="ARBA" id="ARBA00022989"/>
    </source>
</evidence>
<comment type="similarity">
    <text evidence="2 7">Belongs to the TVP38/TMEM64 family.</text>
</comment>
<evidence type="ECO:0000256" key="1">
    <source>
        <dbReference type="ARBA" id="ARBA00004651"/>
    </source>
</evidence>
<sequence length="235" mass="23825">MADHVRAGVVRLGVLVLVVVALAVGVLTGVTPDVAELRAWVEGTGAAAPFVFVVVAAAGSVALVPKPLLSVAGGVVFGPVVGTVVVVAGVTIGAVASFAVARRLGREVVRPRSARGRVARVDRMLERRGLPAVIALRLLPVVPFGLVNYVAGLSGLRVGAFVLGTAVGVVPATLVYTVTGASLTTMTVWQWLLAGAAVGVPALVGFVLARRGRFAVDAPEPTADRRPGIPAGDRA</sequence>
<proteinExistence type="inferred from homology"/>
<feature type="transmembrane region" description="Helical" evidence="7">
    <location>
        <begin position="12"/>
        <end position="31"/>
    </location>
</feature>
<gene>
    <name evidence="9" type="ORF">B0I31_11838</name>
</gene>
<feature type="transmembrane region" description="Helical" evidence="7">
    <location>
        <begin position="43"/>
        <end position="64"/>
    </location>
</feature>
<evidence type="ECO:0000256" key="6">
    <source>
        <dbReference type="ARBA" id="ARBA00023136"/>
    </source>
</evidence>
<feature type="transmembrane region" description="Helical" evidence="7">
    <location>
        <begin position="130"/>
        <end position="151"/>
    </location>
</feature>
<feature type="transmembrane region" description="Helical" evidence="7">
    <location>
        <begin position="188"/>
        <end position="209"/>
    </location>
</feature>
<keyword evidence="4 7" id="KW-0812">Transmembrane</keyword>
<dbReference type="EMBL" id="PYAX01000018">
    <property type="protein sequence ID" value="PSL51725.1"/>
    <property type="molecule type" value="Genomic_DNA"/>
</dbReference>
<protein>
    <recommendedName>
        <fullName evidence="7">TVP38/TMEM64 family membrane protein</fullName>
    </recommendedName>
</protein>
<evidence type="ECO:0000256" key="3">
    <source>
        <dbReference type="ARBA" id="ARBA00022475"/>
    </source>
</evidence>
<dbReference type="InterPro" id="IPR015414">
    <property type="entry name" value="TMEM64"/>
</dbReference>
<dbReference type="Pfam" id="PF09335">
    <property type="entry name" value="VTT_dom"/>
    <property type="match status" value="1"/>
</dbReference>
<dbReference type="InterPro" id="IPR032816">
    <property type="entry name" value="VTT_dom"/>
</dbReference>
<organism evidence="9 10">
    <name type="scientific">Saccharothrix carnea</name>
    <dbReference type="NCBI Taxonomy" id="1280637"/>
    <lineage>
        <taxon>Bacteria</taxon>
        <taxon>Bacillati</taxon>
        <taxon>Actinomycetota</taxon>
        <taxon>Actinomycetes</taxon>
        <taxon>Pseudonocardiales</taxon>
        <taxon>Pseudonocardiaceae</taxon>
        <taxon>Saccharothrix</taxon>
    </lineage>
</organism>
<evidence type="ECO:0000256" key="4">
    <source>
        <dbReference type="ARBA" id="ARBA00022692"/>
    </source>
</evidence>
<dbReference type="PANTHER" id="PTHR12677:SF59">
    <property type="entry name" value="GOLGI APPARATUS MEMBRANE PROTEIN TVP38-RELATED"/>
    <property type="match status" value="1"/>
</dbReference>
<evidence type="ECO:0000256" key="2">
    <source>
        <dbReference type="ARBA" id="ARBA00008640"/>
    </source>
</evidence>
<reference evidence="9 10" key="1">
    <citation type="submission" date="2018-03" db="EMBL/GenBank/DDBJ databases">
        <title>Genomic Encyclopedia of Type Strains, Phase III (KMG-III): the genomes of soil and plant-associated and newly described type strains.</title>
        <authorList>
            <person name="Whitman W."/>
        </authorList>
    </citation>
    <scope>NUCLEOTIDE SEQUENCE [LARGE SCALE GENOMIC DNA]</scope>
    <source>
        <strain evidence="9 10">CGMCC 4.7097</strain>
    </source>
</reference>
<keyword evidence="10" id="KW-1185">Reference proteome</keyword>
<dbReference type="RefSeq" id="WP_106619603.1">
    <property type="nucleotide sequence ID" value="NZ_PYAX01000018.1"/>
</dbReference>
<dbReference type="Proteomes" id="UP000241118">
    <property type="component" value="Unassembled WGS sequence"/>
</dbReference>
<evidence type="ECO:0000256" key="7">
    <source>
        <dbReference type="RuleBase" id="RU366058"/>
    </source>
</evidence>
<comment type="caution">
    <text evidence="9">The sequence shown here is derived from an EMBL/GenBank/DDBJ whole genome shotgun (WGS) entry which is preliminary data.</text>
</comment>
<feature type="transmembrane region" description="Helical" evidence="7">
    <location>
        <begin position="76"/>
        <end position="101"/>
    </location>
</feature>
<keyword evidence="3 7" id="KW-1003">Cell membrane</keyword>
<keyword evidence="6 7" id="KW-0472">Membrane</keyword>
<evidence type="ECO:0000313" key="9">
    <source>
        <dbReference type="EMBL" id="PSL51725.1"/>
    </source>
</evidence>
<name>A0A2P8HZW3_SACCR</name>
<feature type="transmembrane region" description="Helical" evidence="7">
    <location>
        <begin position="158"/>
        <end position="176"/>
    </location>
</feature>